<dbReference type="InterPro" id="IPR035965">
    <property type="entry name" value="PAS-like_dom_sf"/>
</dbReference>
<dbReference type="InterPro" id="IPR013767">
    <property type="entry name" value="PAS_fold"/>
</dbReference>
<dbReference type="HOGENOM" id="CLU_000445_8_1_9"/>
<dbReference type="Gene3D" id="1.10.8.60">
    <property type="match status" value="1"/>
</dbReference>
<dbReference type="CDD" id="cd00130">
    <property type="entry name" value="PAS"/>
    <property type="match status" value="1"/>
</dbReference>
<evidence type="ECO:0000256" key="5">
    <source>
        <dbReference type="ARBA" id="ARBA00023163"/>
    </source>
</evidence>
<reference evidence="9 10" key="1">
    <citation type="submission" date="2016-11" db="EMBL/GenBank/DDBJ databases">
        <authorList>
            <person name="Manzoor S."/>
        </authorList>
    </citation>
    <scope>NUCLEOTIDE SEQUENCE [LARGE SCALE GENOMIC DNA]</scope>
    <source>
        <strain evidence="9">Clostridium ultunense strain Esp</strain>
    </source>
</reference>
<dbReference type="SUPFAM" id="SSF46689">
    <property type="entry name" value="Homeodomain-like"/>
    <property type="match status" value="1"/>
</dbReference>
<dbReference type="Gene3D" id="3.30.450.20">
    <property type="entry name" value="PAS domain"/>
    <property type="match status" value="2"/>
</dbReference>
<evidence type="ECO:0000259" key="8">
    <source>
        <dbReference type="PROSITE" id="PS50112"/>
    </source>
</evidence>
<keyword evidence="2" id="KW-0067">ATP-binding</keyword>
<dbReference type="PROSITE" id="PS00676">
    <property type="entry name" value="SIGMA54_INTERACT_2"/>
    <property type="match status" value="1"/>
</dbReference>
<dbReference type="GO" id="GO:0006355">
    <property type="term" value="P:regulation of DNA-templated transcription"/>
    <property type="evidence" value="ECO:0007669"/>
    <property type="project" value="InterPro"/>
</dbReference>
<feature type="domain" description="Sigma-54 factor interaction" evidence="7">
    <location>
        <begin position="262"/>
        <end position="492"/>
    </location>
</feature>
<dbReference type="PROSITE" id="PS00675">
    <property type="entry name" value="SIGMA54_INTERACT_1"/>
    <property type="match status" value="1"/>
</dbReference>
<dbReference type="InterPro" id="IPR027417">
    <property type="entry name" value="P-loop_NTPase"/>
</dbReference>
<dbReference type="Pfam" id="PF25601">
    <property type="entry name" value="AAA_lid_14"/>
    <property type="match status" value="1"/>
</dbReference>
<dbReference type="CDD" id="cd00009">
    <property type="entry name" value="AAA"/>
    <property type="match status" value="1"/>
</dbReference>
<dbReference type="InterPro" id="IPR003593">
    <property type="entry name" value="AAA+_ATPase"/>
</dbReference>
<evidence type="ECO:0000256" key="6">
    <source>
        <dbReference type="SAM" id="Coils"/>
    </source>
</evidence>
<dbReference type="Proteomes" id="UP000245423">
    <property type="component" value="Chromosome 1"/>
</dbReference>
<dbReference type="Pfam" id="PF13426">
    <property type="entry name" value="PAS_9"/>
    <property type="match status" value="1"/>
</dbReference>
<organism evidence="9 10">
    <name type="scientific">[Clostridium] ultunense Esp</name>
    <dbReference type="NCBI Taxonomy" id="1288971"/>
    <lineage>
        <taxon>Bacteria</taxon>
        <taxon>Bacillati</taxon>
        <taxon>Bacillota</taxon>
        <taxon>Tissierellia</taxon>
        <taxon>Tissierellales</taxon>
        <taxon>Tepidimicrobiaceae</taxon>
        <taxon>Schnuerera</taxon>
    </lineage>
</organism>
<evidence type="ECO:0000313" key="10">
    <source>
        <dbReference type="Proteomes" id="UP000245423"/>
    </source>
</evidence>
<evidence type="ECO:0000256" key="3">
    <source>
        <dbReference type="ARBA" id="ARBA00023015"/>
    </source>
</evidence>
<dbReference type="SUPFAM" id="SSF52540">
    <property type="entry name" value="P-loop containing nucleoside triphosphate hydrolases"/>
    <property type="match status" value="1"/>
</dbReference>
<keyword evidence="6" id="KW-0175">Coiled coil</keyword>
<dbReference type="PRINTS" id="PR01590">
    <property type="entry name" value="HTHFIS"/>
</dbReference>
<dbReference type="PROSITE" id="PS50045">
    <property type="entry name" value="SIGMA54_INTERACT_4"/>
    <property type="match status" value="1"/>
</dbReference>
<dbReference type="NCBIfam" id="TIGR00229">
    <property type="entry name" value="sensory_box"/>
    <property type="match status" value="1"/>
</dbReference>
<evidence type="ECO:0000256" key="2">
    <source>
        <dbReference type="ARBA" id="ARBA00022840"/>
    </source>
</evidence>
<feature type="coiled-coil region" evidence="6">
    <location>
        <begin position="228"/>
        <end position="255"/>
    </location>
</feature>
<evidence type="ECO:0000256" key="4">
    <source>
        <dbReference type="ARBA" id="ARBA00023125"/>
    </source>
</evidence>
<evidence type="ECO:0000259" key="7">
    <source>
        <dbReference type="PROSITE" id="PS50045"/>
    </source>
</evidence>
<evidence type="ECO:0000256" key="1">
    <source>
        <dbReference type="ARBA" id="ARBA00022741"/>
    </source>
</evidence>
<dbReference type="PANTHER" id="PTHR32071">
    <property type="entry name" value="TRANSCRIPTIONAL REGULATORY PROTEIN"/>
    <property type="match status" value="1"/>
</dbReference>
<evidence type="ECO:0000313" key="9">
    <source>
        <dbReference type="EMBL" id="SHD76595.1"/>
    </source>
</evidence>
<dbReference type="EMBL" id="LT669839">
    <property type="protein sequence ID" value="SHD76595.1"/>
    <property type="molecule type" value="Genomic_DNA"/>
</dbReference>
<accession>M1Z9B8</accession>
<dbReference type="InterPro" id="IPR009057">
    <property type="entry name" value="Homeodomain-like_sf"/>
</dbReference>
<keyword evidence="10" id="KW-1185">Reference proteome</keyword>
<keyword evidence="3" id="KW-0805">Transcription regulation</keyword>
<dbReference type="InterPro" id="IPR002197">
    <property type="entry name" value="HTH_Fis"/>
</dbReference>
<keyword evidence="1" id="KW-0547">Nucleotide-binding</keyword>
<gene>
    <name evidence="9" type="ORF">CUESP1_1222</name>
</gene>
<keyword evidence="4" id="KW-0238">DNA-binding</keyword>
<dbReference type="GO" id="GO:0043565">
    <property type="term" value="F:sequence-specific DNA binding"/>
    <property type="evidence" value="ECO:0007669"/>
    <property type="project" value="InterPro"/>
</dbReference>
<dbReference type="SUPFAM" id="SSF55785">
    <property type="entry name" value="PYP-like sensor domain (PAS domain)"/>
    <property type="match status" value="2"/>
</dbReference>
<dbReference type="AlphaFoldDB" id="M1Z9B8"/>
<dbReference type="InterPro" id="IPR000014">
    <property type="entry name" value="PAS"/>
</dbReference>
<dbReference type="PROSITE" id="PS50112">
    <property type="entry name" value="PAS"/>
    <property type="match status" value="1"/>
</dbReference>
<name>M1Z9B8_9FIRM</name>
<dbReference type="Gene3D" id="1.10.10.60">
    <property type="entry name" value="Homeodomain-like"/>
    <property type="match status" value="1"/>
</dbReference>
<dbReference type="Pfam" id="PF00158">
    <property type="entry name" value="Sigma54_activat"/>
    <property type="match status" value="1"/>
</dbReference>
<dbReference type="Gene3D" id="3.40.50.300">
    <property type="entry name" value="P-loop containing nucleotide triphosphate hydrolases"/>
    <property type="match status" value="1"/>
</dbReference>
<dbReference type="InterPro" id="IPR025944">
    <property type="entry name" value="Sigma_54_int_dom_CS"/>
</dbReference>
<keyword evidence="5" id="KW-0804">Transcription</keyword>
<dbReference type="FunFam" id="3.40.50.300:FF:000006">
    <property type="entry name" value="DNA-binding transcriptional regulator NtrC"/>
    <property type="match status" value="1"/>
</dbReference>
<dbReference type="InterPro" id="IPR002078">
    <property type="entry name" value="Sigma_54_int"/>
</dbReference>
<dbReference type="PANTHER" id="PTHR32071:SF57">
    <property type="entry name" value="C4-DICARBOXYLATE TRANSPORT TRANSCRIPTIONAL REGULATORY PROTEIN DCTD"/>
    <property type="match status" value="1"/>
</dbReference>
<dbReference type="PROSITE" id="PS00688">
    <property type="entry name" value="SIGMA54_INTERACT_3"/>
    <property type="match status" value="1"/>
</dbReference>
<feature type="domain" description="PAS" evidence="8">
    <location>
        <begin position="14"/>
        <end position="49"/>
    </location>
</feature>
<dbReference type="Pfam" id="PF00989">
    <property type="entry name" value="PAS"/>
    <property type="match status" value="1"/>
</dbReference>
<dbReference type="InterPro" id="IPR025943">
    <property type="entry name" value="Sigma_54_int_dom_ATP-bd_2"/>
</dbReference>
<dbReference type="Pfam" id="PF02954">
    <property type="entry name" value="HTH_8"/>
    <property type="match status" value="1"/>
</dbReference>
<dbReference type="SMART" id="SM00382">
    <property type="entry name" value="AAA"/>
    <property type="match status" value="1"/>
</dbReference>
<dbReference type="OrthoDB" id="5411866at2"/>
<sequence>MKFSVYDPDFSSYLLDSLLDGILIVDMREKVSYGNTAILRMLDIREEEVNSLPFPNFIKDEKLREFFSLNGEMRERELGLNSHHLLLKYIPYTVNGKLQKHIFIVRDITDIKDSQSQLIEEKMSLDMIEDLLQYAYEGFALVDSEGKIVKWNYEELLGIKEEDAIGKPVSEVIENTRLDIVVKTGEKEIRHIQRIQGHDMVANRVPIIRGGKIIGAVGAVLFRDASDIREMAKELIELENKINEYKGEIERLQGSKYTFDSIITQNPKMEYLKKIGRTAAQSNSTVLILGESGTGKELFAQAIHKASYRKFGPFIPINCAAIPRELLESELFGYESGAFTGAKREGKPGKFELANGGTIFLDEIGDMPLEMQVKLLRVLEEKEFERVGGNEKKFLDARIIAATNERIEEAVEKGRFREDLYYRLNVINIDIPPLRERIEDIPLLVEHLLEYLTKELNTEEKIIDKDTIDILKKYHWPGNVRELRNVLERAINLSNQQIILPKHLPERLIKNKMYTDSKEKTYPLRDVVAEAEKEAIVNAITKAKGNKTLAAENLGIHRTALYKKIDKYGLSL</sequence>
<proteinExistence type="predicted"/>
<dbReference type="InterPro" id="IPR025662">
    <property type="entry name" value="Sigma_54_int_dom_ATP-bd_1"/>
</dbReference>
<dbReference type="SMART" id="SM00091">
    <property type="entry name" value="PAS"/>
    <property type="match status" value="2"/>
</dbReference>
<dbReference type="GO" id="GO:0005524">
    <property type="term" value="F:ATP binding"/>
    <property type="evidence" value="ECO:0007669"/>
    <property type="project" value="UniProtKB-KW"/>
</dbReference>
<dbReference type="RefSeq" id="WP_005584591.1">
    <property type="nucleotide sequence ID" value="NZ_LT669839.1"/>
</dbReference>
<dbReference type="InterPro" id="IPR058031">
    <property type="entry name" value="AAA_lid_NorR"/>
</dbReference>
<protein>
    <submittedName>
        <fullName evidence="9">Sigma54 specific transcriptional regulator, Fis family</fullName>
    </submittedName>
</protein>